<sequence>MSPAPGEKGDRPPVPTGAEAFAPSAPLPPERPPAPPAPTLDQVEREVESLTVPRRSFFEAQSCATPEALLGVRRANPLSVAVSAVRGAWGLIVLVAFGLAGDILAGDLRALGILAAASVLILVACAVLSWVSWRTRTWELADEGIVLCHGVLNKKRLQVPYEHVHTIQMGSGLLERLFGLIKLDFDTGAAVAEGEATTIEGLRAGEAQALREEIFRRKRLAVARATGVADSNDADACPGAEHEERPEERPVATYRLRGRELLLAAASQTSAVTQAAALLVLLANGANQLIEWGVLDIVDTGDELMRVPLTTLVPVVTVTIVLALLIGGVASFAINLVRYGGYRAERFADRVTIEHGLISRSSRTLALERVQFVLITQGLLRQLLGYAEVRAQVVASPGENEGEPSGAVLLHPFLRTSEVGAFLSEVLPSYAGVLDAVELGRLESVARRRAVVRAIAWLPLLLALVAATAWLLTAGPLEEAEWLLRPMLVAASFASALALVVLVVDALRGWSAARYGHTPRELVLVSGGLTRRTAIAPRSHLQRMELSRSPFQRRAKVATLSVRTASINAEGLRLRDVPDAAAEELLAWFRPRG</sequence>
<feature type="transmembrane region" description="Helical" evidence="2">
    <location>
        <begin position="111"/>
        <end position="131"/>
    </location>
</feature>
<keyword evidence="2" id="KW-1133">Transmembrane helix</keyword>
<name>A0A9D2JDM5_9ACTN</name>
<feature type="domain" description="YdbS-like PH" evidence="3">
    <location>
        <begin position="133"/>
        <end position="214"/>
    </location>
</feature>
<feature type="transmembrane region" description="Helical" evidence="2">
    <location>
        <begin position="484"/>
        <end position="504"/>
    </location>
</feature>
<dbReference type="PANTHER" id="PTHR34473:SF2">
    <property type="entry name" value="UPF0699 TRANSMEMBRANE PROTEIN YDBT"/>
    <property type="match status" value="1"/>
</dbReference>
<feature type="domain" description="YdbS-like PH" evidence="3">
    <location>
        <begin position="348"/>
        <end position="398"/>
    </location>
</feature>
<keyword evidence="2" id="KW-0812">Transmembrane</keyword>
<feature type="region of interest" description="Disordered" evidence="1">
    <location>
        <begin position="1"/>
        <end position="39"/>
    </location>
</feature>
<feature type="transmembrane region" description="Helical" evidence="2">
    <location>
        <begin position="450"/>
        <end position="472"/>
    </location>
</feature>
<comment type="caution">
    <text evidence="4">The sequence shown here is derived from an EMBL/GenBank/DDBJ whole genome shotgun (WGS) entry which is preliminary data.</text>
</comment>
<accession>A0A9D2JDM5</accession>
<reference evidence="4" key="1">
    <citation type="journal article" date="2021" name="PeerJ">
        <title>Extensive microbial diversity within the chicken gut microbiome revealed by metagenomics and culture.</title>
        <authorList>
            <person name="Gilroy R."/>
            <person name="Ravi A."/>
            <person name="Getino M."/>
            <person name="Pursley I."/>
            <person name="Horton D.L."/>
            <person name="Alikhan N.F."/>
            <person name="Baker D."/>
            <person name="Gharbi K."/>
            <person name="Hall N."/>
            <person name="Watson M."/>
            <person name="Adriaenssens E.M."/>
            <person name="Foster-Nyarko E."/>
            <person name="Jarju S."/>
            <person name="Secka A."/>
            <person name="Antonio M."/>
            <person name="Oren A."/>
            <person name="Chaudhuri R.R."/>
            <person name="La Ragione R."/>
            <person name="Hildebrand F."/>
            <person name="Pallen M.J."/>
        </authorList>
    </citation>
    <scope>NUCLEOTIDE SEQUENCE</scope>
    <source>
        <strain evidence="4">ChiHjej12B11-14209</strain>
    </source>
</reference>
<evidence type="ECO:0000313" key="4">
    <source>
        <dbReference type="EMBL" id="HIZ45951.1"/>
    </source>
</evidence>
<dbReference type="Proteomes" id="UP000824062">
    <property type="component" value="Unassembled WGS sequence"/>
</dbReference>
<feature type="domain" description="YdbS-like PH" evidence="3">
    <location>
        <begin position="510"/>
        <end position="581"/>
    </location>
</feature>
<feature type="transmembrane region" description="Helical" evidence="2">
    <location>
        <begin position="261"/>
        <end position="283"/>
    </location>
</feature>
<dbReference type="InterPro" id="IPR005182">
    <property type="entry name" value="YdbS-like_PH"/>
</dbReference>
<dbReference type="EMBL" id="DXBM01000028">
    <property type="protein sequence ID" value="HIZ45951.1"/>
    <property type="molecule type" value="Genomic_DNA"/>
</dbReference>
<evidence type="ECO:0000259" key="3">
    <source>
        <dbReference type="Pfam" id="PF03703"/>
    </source>
</evidence>
<proteinExistence type="predicted"/>
<protein>
    <submittedName>
        <fullName evidence="4">PH domain-containing protein</fullName>
    </submittedName>
</protein>
<reference evidence="4" key="2">
    <citation type="submission" date="2021-04" db="EMBL/GenBank/DDBJ databases">
        <authorList>
            <person name="Gilroy R."/>
        </authorList>
    </citation>
    <scope>NUCLEOTIDE SEQUENCE</scope>
    <source>
        <strain evidence="4">ChiHjej12B11-14209</strain>
    </source>
</reference>
<dbReference type="Pfam" id="PF03703">
    <property type="entry name" value="bPH_2"/>
    <property type="match status" value="3"/>
</dbReference>
<evidence type="ECO:0000256" key="1">
    <source>
        <dbReference type="SAM" id="MobiDB-lite"/>
    </source>
</evidence>
<feature type="transmembrane region" description="Helical" evidence="2">
    <location>
        <begin position="78"/>
        <end position="99"/>
    </location>
</feature>
<evidence type="ECO:0000313" key="5">
    <source>
        <dbReference type="Proteomes" id="UP000824062"/>
    </source>
</evidence>
<evidence type="ECO:0000256" key="2">
    <source>
        <dbReference type="SAM" id="Phobius"/>
    </source>
</evidence>
<feature type="transmembrane region" description="Helical" evidence="2">
    <location>
        <begin position="312"/>
        <end position="337"/>
    </location>
</feature>
<organism evidence="4 5">
    <name type="scientific">Candidatus Olsenella pullistercoris</name>
    <dbReference type="NCBI Taxonomy" id="2838712"/>
    <lineage>
        <taxon>Bacteria</taxon>
        <taxon>Bacillati</taxon>
        <taxon>Actinomycetota</taxon>
        <taxon>Coriobacteriia</taxon>
        <taxon>Coriobacteriales</taxon>
        <taxon>Atopobiaceae</taxon>
        <taxon>Olsenella</taxon>
    </lineage>
</organism>
<keyword evidence="2" id="KW-0472">Membrane</keyword>
<gene>
    <name evidence="4" type="ORF">IAA19_02900</name>
</gene>
<feature type="compositionally biased region" description="Pro residues" evidence="1">
    <location>
        <begin position="25"/>
        <end position="38"/>
    </location>
</feature>
<dbReference type="AlphaFoldDB" id="A0A9D2JDM5"/>
<dbReference type="PANTHER" id="PTHR34473">
    <property type="entry name" value="UPF0699 TRANSMEMBRANE PROTEIN YDBS"/>
    <property type="match status" value="1"/>
</dbReference>